<keyword evidence="7 12" id="KW-0460">Magnesium</keyword>
<keyword evidence="10 12" id="KW-0472">Membrane</keyword>
<evidence type="ECO:0000256" key="3">
    <source>
        <dbReference type="ARBA" id="ARBA00022692"/>
    </source>
</evidence>
<dbReference type="PANTHER" id="PTHR24092:SF150">
    <property type="entry name" value="PHOSPHOLIPID-TRANSPORTING ATPASE"/>
    <property type="match status" value="1"/>
</dbReference>
<evidence type="ECO:0000256" key="10">
    <source>
        <dbReference type="ARBA" id="ARBA00023136"/>
    </source>
</evidence>
<dbReference type="Pfam" id="PF16209">
    <property type="entry name" value="PhoLip_ATPase_N"/>
    <property type="match status" value="1"/>
</dbReference>
<keyword evidence="17" id="KW-1185">Reference proteome</keyword>
<dbReference type="SUPFAM" id="SSF56784">
    <property type="entry name" value="HAD-like"/>
    <property type="match status" value="1"/>
</dbReference>
<dbReference type="InterPro" id="IPR006539">
    <property type="entry name" value="P-type_ATPase_IV"/>
</dbReference>
<dbReference type="Pfam" id="PF16212">
    <property type="entry name" value="PhoLip_ATPase_C"/>
    <property type="match status" value="1"/>
</dbReference>
<keyword evidence="4" id="KW-0479">Metal-binding</keyword>
<feature type="transmembrane region" description="Helical" evidence="12">
    <location>
        <begin position="343"/>
        <end position="366"/>
    </location>
</feature>
<evidence type="ECO:0000256" key="8">
    <source>
        <dbReference type="ARBA" id="ARBA00022967"/>
    </source>
</evidence>
<feature type="compositionally biased region" description="Basic and acidic residues" evidence="13">
    <location>
        <begin position="31"/>
        <end position="41"/>
    </location>
</feature>
<evidence type="ECO:0000256" key="4">
    <source>
        <dbReference type="ARBA" id="ARBA00022723"/>
    </source>
</evidence>
<dbReference type="InterPro" id="IPR044492">
    <property type="entry name" value="P_typ_ATPase_HD_dom"/>
</dbReference>
<dbReference type="SFLD" id="SFLDS00003">
    <property type="entry name" value="Haloacid_Dehalogenase"/>
    <property type="match status" value="1"/>
</dbReference>
<dbReference type="SUPFAM" id="SSF81653">
    <property type="entry name" value="Calcium ATPase, transduction domain A"/>
    <property type="match status" value="1"/>
</dbReference>
<dbReference type="SUPFAM" id="SSF81660">
    <property type="entry name" value="Metal cation-transporting ATPase, ATP-binding domain N"/>
    <property type="match status" value="1"/>
</dbReference>
<dbReference type="NCBIfam" id="TIGR01494">
    <property type="entry name" value="ATPase_P-type"/>
    <property type="match status" value="1"/>
</dbReference>
<dbReference type="Gene3D" id="3.40.1110.10">
    <property type="entry name" value="Calcium-transporting ATPase, cytoplasmic domain N"/>
    <property type="match status" value="1"/>
</dbReference>
<feature type="region of interest" description="Disordered" evidence="13">
    <location>
        <begin position="1"/>
        <end position="44"/>
    </location>
</feature>
<reference evidence="16 17" key="1">
    <citation type="submission" date="2024-06" db="EMBL/GenBank/DDBJ databases">
        <authorList>
            <person name="Kraege A."/>
            <person name="Thomma B."/>
        </authorList>
    </citation>
    <scope>NUCLEOTIDE SEQUENCE [LARGE SCALE GENOMIC DNA]</scope>
</reference>
<dbReference type="InterPro" id="IPR023298">
    <property type="entry name" value="ATPase_P-typ_TM_dom_sf"/>
</dbReference>
<dbReference type="InterPro" id="IPR023214">
    <property type="entry name" value="HAD_sf"/>
</dbReference>
<dbReference type="PROSITE" id="PS00154">
    <property type="entry name" value="ATPASE_E1_E2"/>
    <property type="match status" value="1"/>
</dbReference>
<dbReference type="InterPro" id="IPR023299">
    <property type="entry name" value="ATPase_P-typ_cyto_dom_N"/>
</dbReference>
<feature type="transmembrane region" description="Helical" evidence="12">
    <location>
        <begin position="1063"/>
        <end position="1085"/>
    </location>
</feature>
<evidence type="ECO:0000256" key="12">
    <source>
        <dbReference type="RuleBase" id="RU362033"/>
    </source>
</evidence>
<evidence type="ECO:0000256" key="5">
    <source>
        <dbReference type="ARBA" id="ARBA00022741"/>
    </source>
</evidence>
<feature type="domain" description="P-type ATPase N-terminal" evidence="14">
    <location>
        <begin position="37"/>
        <end position="91"/>
    </location>
</feature>
<dbReference type="EC" id="7.6.2.1" evidence="12"/>
<accession>A0ABP1FHI0</accession>
<dbReference type="EMBL" id="CAXHTA020000002">
    <property type="protein sequence ID" value="CAL5219346.1"/>
    <property type="molecule type" value="Genomic_DNA"/>
</dbReference>
<evidence type="ECO:0000256" key="2">
    <source>
        <dbReference type="ARBA" id="ARBA00008109"/>
    </source>
</evidence>
<keyword evidence="6 12" id="KW-0067">ATP-binding</keyword>
<keyword evidence="5 12" id="KW-0547">Nucleotide-binding</keyword>
<feature type="transmembrane region" description="Helical" evidence="12">
    <location>
        <begin position="987"/>
        <end position="1003"/>
    </location>
</feature>
<feature type="transmembrane region" description="Helical" evidence="12">
    <location>
        <begin position="296"/>
        <end position="317"/>
    </location>
</feature>
<dbReference type="Proteomes" id="UP001497392">
    <property type="component" value="Unassembled WGS sequence"/>
</dbReference>
<evidence type="ECO:0000256" key="6">
    <source>
        <dbReference type="ARBA" id="ARBA00022840"/>
    </source>
</evidence>
<evidence type="ECO:0000256" key="11">
    <source>
        <dbReference type="ARBA" id="ARBA00034036"/>
    </source>
</evidence>
<dbReference type="SFLD" id="SFLDG00002">
    <property type="entry name" value="C1.7:_P-type_atpase_like"/>
    <property type="match status" value="1"/>
</dbReference>
<gene>
    <name evidence="16" type="primary">g1162</name>
    <name evidence="16" type="ORF">VP750_LOCUS1005</name>
</gene>
<feature type="transmembrane region" description="Helical" evidence="12">
    <location>
        <begin position="92"/>
        <end position="111"/>
    </location>
</feature>
<keyword evidence="8 12" id="KW-1278">Translocase</keyword>
<feature type="compositionally biased region" description="Polar residues" evidence="13">
    <location>
        <begin position="1502"/>
        <end position="1515"/>
    </location>
</feature>
<feature type="region of interest" description="Disordered" evidence="13">
    <location>
        <begin position="507"/>
        <end position="543"/>
    </location>
</feature>
<name>A0ABP1FHI0_9CHLO</name>
<feature type="region of interest" description="Disordered" evidence="13">
    <location>
        <begin position="1355"/>
        <end position="1515"/>
    </location>
</feature>
<evidence type="ECO:0000256" key="13">
    <source>
        <dbReference type="SAM" id="MobiDB-lite"/>
    </source>
</evidence>
<evidence type="ECO:0000256" key="9">
    <source>
        <dbReference type="ARBA" id="ARBA00022989"/>
    </source>
</evidence>
<feature type="transmembrane region" description="Helical" evidence="12">
    <location>
        <begin position="1125"/>
        <end position="1145"/>
    </location>
</feature>
<comment type="caution">
    <text evidence="16">The sequence shown here is derived from an EMBL/GenBank/DDBJ whole genome shotgun (WGS) entry which is preliminary data.</text>
</comment>
<comment type="catalytic activity">
    <reaction evidence="11 12">
        <text>ATP + H2O + phospholipidSide 1 = ADP + phosphate + phospholipidSide 2.</text>
        <dbReference type="EC" id="7.6.2.1"/>
    </reaction>
</comment>
<dbReference type="PRINTS" id="PR00119">
    <property type="entry name" value="CATATPASE"/>
</dbReference>
<dbReference type="Pfam" id="PF13246">
    <property type="entry name" value="Cation_ATPase"/>
    <property type="match status" value="1"/>
</dbReference>
<dbReference type="Gene3D" id="3.40.50.1000">
    <property type="entry name" value="HAD superfamily/HAD-like"/>
    <property type="match status" value="1"/>
</dbReference>
<evidence type="ECO:0000313" key="16">
    <source>
        <dbReference type="EMBL" id="CAL5219346.1"/>
    </source>
</evidence>
<sequence>MQGSRNGHKESGEGKGKGKGKGKGQGGPRSIKIDRGNERPGHVPNSIKTAKYNFITFIPIFLWEMFSRMAYLYFLAQACLSWWNVVSPLGGWGSSLALGFVLLVAAIKAIAEDAKRHQEDGRTNSSVAHRYMPDGSTQDIKWRDVRVGQILKVEDEELFPADLMCLFSALEDQACFIKTTNLDGESNLKIRRPLDLRDAAPEEEADVLDLKATLECEQPNANLHKFQGRLMYQSGNEEKGMPVTMNEMLLRGCMLKNSNYVLGLVVYTGKESRIQMNAAATPNKVGSYDHFLNFQIGFIIILQLAMCVFCAVAAYIWRNHSGWPRDHLAMYAYVQGNYENGAAYTFILLITFWILFSYLVPISLFVTMEIVKFWQGFVYIKNDKEMVDESGTASIARNTNLNEDLGKIEYVFSDKTGTLTANEMQLREVAIKGVAYGDASFKLEEHDDVTGMQALEQFDSRLVGAVRKLQDLGKWETVVARGGSSPHGLSLGTSQYDVEVYQDLDIPESKRETLPRSTSTSHRADTNGKSRPGSAHQDGSANGKSDLDPVVLGCHLVDFWTNICLCQSLIVEEAEDNGPPIYQGPSPDEVALVEGGRQLGFEFVKRVKDNIVINMLGTEATFEILNVMEYSSARGRMSVIARSAEGGVRLLSKGSDSKVMRILGKGVPKALLDATNQNLHLFATQGLRTLAIGTRELDEEWVTEWDANYQEAASQLEGRDEATEKLMAEIEQDLELVGVSAIEDKLQDGVPAAIQTLLDAGIKVWVITGDKQETAINIAISCKLIRNPDSLMICNADTKEEAHGRLRELQQQLKQKYEPVGGAKGGPPPDKDGAILNPLHVGELVIDGGTLSHILGTDMEQELAKVGAQCGSVVICRSSPSQKASVVQMMIEYEMSQAEGGSTGLYKWYKRQMRKQAGRMLSIGDGANDVAMLQAADVGVGIMGKEGRQAVNNSDYAVPQFRFLTRLLLVHGSLSAYRLSRLIKYSFYKNVAFGFMLFFYQFYCGFSGQSLVDSISAAAFNVIFTSLPILLYSVLDRPVHNLNTLLRYPQVYNPRTSLTTLTFWKNGVFMAIVDAAICFFIPYYATRTNGQHSANDVFSVGKTVFTALLGSVTLEVVLVSRYWTIVFMIVTLLSYWLVFPFEILYAVVEQGLGSYDVEQFGVAEYLYQTGTFWTILLICALLSFGHRLLERGYIWLFRPQDFMVIAEVEDLDARTSGSTLGWQTLQRLKSLGPSPEPTSRLGRARRRLLRRVKRTDSNTSQRPFLIRHSVSLEDRLQGLSSGKGKMPAQDGLQTFEMEMPPSGMPLCLFPSPCKGPLAIIPDYFILSEMEAQEAHHKEPEMGWQTTARLQSLASNQFSRPNSERRGTMDSQMSESLLGTSEFPQSPMVSRRRSSTRTVRRNASLSRMGSLGPISRRGSLMGPDGLHSSPSRGVEGLSRSSSRGDMVPELTTPSRPPRGPTIRERPSQEEVPMPSQEQRSPTHPASPGTEHSPRAGEVEMLPQSKSSAGTETFYHS</sequence>
<comment type="subcellular location">
    <subcellularLocation>
        <location evidence="1 12">Membrane</location>
        <topology evidence="1 12">Multi-pass membrane protein</topology>
    </subcellularLocation>
</comment>
<dbReference type="SUPFAM" id="SSF81665">
    <property type="entry name" value="Calcium ATPase, transmembrane domain M"/>
    <property type="match status" value="1"/>
</dbReference>
<organism evidence="16 17">
    <name type="scientific">Coccomyxa viridis</name>
    <dbReference type="NCBI Taxonomy" id="1274662"/>
    <lineage>
        <taxon>Eukaryota</taxon>
        <taxon>Viridiplantae</taxon>
        <taxon>Chlorophyta</taxon>
        <taxon>core chlorophytes</taxon>
        <taxon>Trebouxiophyceae</taxon>
        <taxon>Trebouxiophyceae incertae sedis</taxon>
        <taxon>Coccomyxaceae</taxon>
        <taxon>Coccomyxa</taxon>
    </lineage>
</organism>
<evidence type="ECO:0000259" key="14">
    <source>
        <dbReference type="Pfam" id="PF16209"/>
    </source>
</evidence>
<dbReference type="SFLD" id="SFLDF00027">
    <property type="entry name" value="p-type_atpase"/>
    <property type="match status" value="1"/>
</dbReference>
<dbReference type="NCBIfam" id="TIGR01652">
    <property type="entry name" value="ATPase-Plipid"/>
    <property type="match status" value="1"/>
</dbReference>
<dbReference type="InterPro" id="IPR032631">
    <property type="entry name" value="P-type_ATPase_N"/>
</dbReference>
<feature type="transmembrane region" description="Helical" evidence="12">
    <location>
        <begin position="1165"/>
        <end position="1184"/>
    </location>
</feature>
<evidence type="ECO:0000256" key="7">
    <source>
        <dbReference type="ARBA" id="ARBA00022842"/>
    </source>
</evidence>
<dbReference type="InterPro" id="IPR036412">
    <property type="entry name" value="HAD-like_sf"/>
</dbReference>
<feature type="domain" description="P-type ATPase C-terminal" evidence="15">
    <location>
        <begin position="951"/>
        <end position="1198"/>
    </location>
</feature>
<dbReference type="PANTHER" id="PTHR24092">
    <property type="entry name" value="PROBABLE PHOSPHOLIPID-TRANSPORTING ATPASE"/>
    <property type="match status" value="1"/>
</dbReference>
<feature type="compositionally biased region" description="Basic residues" evidence="13">
    <location>
        <begin position="1389"/>
        <end position="1399"/>
    </location>
</feature>
<evidence type="ECO:0000256" key="1">
    <source>
        <dbReference type="ARBA" id="ARBA00004141"/>
    </source>
</evidence>
<feature type="transmembrane region" description="Helical" evidence="12">
    <location>
        <begin position="1097"/>
        <end position="1118"/>
    </location>
</feature>
<dbReference type="Gene3D" id="2.70.150.10">
    <property type="entry name" value="Calcium-transporting ATPase, cytoplasmic transduction domain A"/>
    <property type="match status" value="1"/>
</dbReference>
<protein>
    <recommendedName>
        <fullName evidence="12">Phospholipid-transporting ATPase</fullName>
        <ecNumber evidence="12">7.6.2.1</ecNumber>
    </recommendedName>
</protein>
<dbReference type="InterPro" id="IPR032630">
    <property type="entry name" value="P_typ_ATPase_c"/>
</dbReference>
<comment type="similarity">
    <text evidence="2 12">Belongs to the cation transport ATPase (P-type) (TC 3.A.3) family. Type IV subfamily.</text>
</comment>
<dbReference type="InterPro" id="IPR001757">
    <property type="entry name" value="P_typ_ATPase"/>
</dbReference>
<feature type="compositionally biased region" description="Basic and acidic residues" evidence="13">
    <location>
        <begin position="7"/>
        <end position="16"/>
    </location>
</feature>
<keyword evidence="3 12" id="KW-0812">Transmembrane</keyword>
<evidence type="ECO:0000259" key="15">
    <source>
        <dbReference type="Pfam" id="PF16212"/>
    </source>
</evidence>
<feature type="compositionally biased region" description="Polar residues" evidence="13">
    <location>
        <begin position="1368"/>
        <end position="1387"/>
    </location>
</feature>
<feature type="transmembrane region" description="Helical" evidence="12">
    <location>
        <begin position="1015"/>
        <end position="1035"/>
    </location>
</feature>
<keyword evidence="9 12" id="KW-1133">Transmembrane helix</keyword>
<proteinExistence type="inferred from homology"/>
<evidence type="ECO:0000313" key="17">
    <source>
        <dbReference type="Proteomes" id="UP001497392"/>
    </source>
</evidence>
<dbReference type="InterPro" id="IPR018303">
    <property type="entry name" value="ATPase_P-typ_P_site"/>
</dbReference>
<dbReference type="InterPro" id="IPR008250">
    <property type="entry name" value="ATPase_P-typ_transduc_dom_A_sf"/>
</dbReference>